<name>A0ABS9V945_9BACT</name>
<keyword evidence="3" id="KW-1185">Reference proteome</keyword>
<protein>
    <submittedName>
        <fullName evidence="2">Uncharacterized protein</fullName>
    </submittedName>
</protein>
<gene>
    <name evidence="2" type="ORF">MM213_05495</name>
</gene>
<proteinExistence type="predicted"/>
<accession>A0ABS9V945</accession>
<reference evidence="2" key="1">
    <citation type="submission" date="2022-03" db="EMBL/GenBank/DDBJ databases">
        <title>De novo assembled genomes of Belliella spp. (Cyclobacteriaceae) strains.</title>
        <authorList>
            <person name="Szabo A."/>
            <person name="Korponai K."/>
            <person name="Felfoldi T."/>
        </authorList>
    </citation>
    <scope>NUCLEOTIDE SEQUENCE</scope>
    <source>
        <strain evidence="2">DSM 111903</strain>
    </source>
</reference>
<dbReference type="RefSeq" id="WP_241410461.1">
    <property type="nucleotide sequence ID" value="NZ_JAKZGO010000003.1"/>
</dbReference>
<sequence>MYGSWVRIPAGSQKPPNLGGFFVYDVFDFLFISTGFFKVTQVEGLEHPDRIGKVSGSSPDRITDGGQVLK</sequence>
<comment type="caution">
    <text evidence="2">The sequence shown here is derived from an EMBL/GenBank/DDBJ whole genome shotgun (WGS) entry which is preliminary data.</text>
</comment>
<dbReference type="EMBL" id="JAKZGO010000003">
    <property type="protein sequence ID" value="MCH7412926.1"/>
    <property type="molecule type" value="Genomic_DNA"/>
</dbReference>
<evidence type="ECO:0000256" key="1">
    <source>
        <dbReference type="SAM" id="MobiDB-lite"/>
    </source>
</evidence>
<dbReference type="Proteomes" id="UP001165430">
    <property type="component" value="Unassembled WGS sequence"/>
</dbReference>
<organism evidence="2 3">
    <name type="scientific">Belliella alkalica</name>
    <dbReference type="NCBI Taxonomy" id="1730871"/>
    <lineage>
        <taxon>Bacteria</taxon>
        <taxon>Pseudomonadati</taxon>
        <taxon>Bacteroidota</taxon>
        <taxon>Cytophagia</taxon>
        <taxon>Cytophagales</taxon>
        <taxon>Cyclobacteriaceae</taxon>
        <taxon>Belliella</taxon>
    </lineage>
</organism>
<feature type="region of interest" description="Disordered" evidence="1">
    <location>
        <begin position="49"/>
        <end position="70"/>
    </location>
</feature>
<evidence type="ECO:0000313" key="3">
    <source>
        <dbReference type="Proteomes" id="UP001165430"/>
    </source>
</evidence>
<evidence type="ECO:0000313" key="2">
    <source>
        <dbReference type="EMBL" id="MCH7412926.1"/>
    </source>
</evidence>